<dbReference type="KEGG" id="wma:WM2015_762"/>
<gene>
    <name evidence="3" type="ORF">WM2015_762</name>
</gene>
<keyword evidence="4" id="KW-1185">Reference proteome</keyword>
<dbReference type="OrthoDB" id="6056921at2"/>
<dbReference type="EMBL" id="CP012154">
    <property type="protein sequence ID" value="AKS41143.1"/>
    <property type="molecule type" value="Genomic_DNA"/>
</dbReference>
<evidence type="ECO:0000256" key="2">
    <source>
        <dbReference type="ARBA" id="ARBA00022490"/>
    </source>
</evidence>
<sequence>MDSIALTVDRACCIVLVLCLSCAAASVTAQVSVFPSSLNFGTVEVGQSSVAQTVNVENTSGSPLAITFVEAAVAPFALVNSSCPTLPITLQPFDECSFSYSFSPASQGSFTEALDVFWQAGPGQSGSVQINLSGQGVEPTLIVLPASGALNFGDVAIGQTSPVQTFTLDNASTPDVHVSAIQHPGSPFAHVGGSCPLPPFTLTSIQSCTLDYRFAPTQAGLQTDSVLVAANIPAGSLNLLVSGNGLAGTAPELSIVPGLVDFGPVQIGAVSSAIVVDFENIGTANLNVALIDSVNPPFFILSNGCGGPPFDLAPGSSCQISYTFAPASGGPASQVLSVASNDPAPGGHTLTLSGLAVTDALFSDRFEF</sequence>
<dbReference type="PANTHER" id="PTHR22538">
    <property type="entry name" value="CILIA- AND FLAGELLA-ASSOCIATED PROTEIN 74"/>
    <property type="match status" value="1"/>
</dbReference>
<evidence type="ECO:0000313" key="4">
    <source>
        <dbReference type="Proteomes" id="UP000066624"/>
    </source>
</evidence>
<evidence type="ECO:0000313" key="3">
    <source>
        <dbReference type="EMBL" id="AKS41143.1"/>
    </source>
</evidence>
<accession>A0A0K0XTY4</accession>
<dbReference type="Proteomes" id="UP000066624">
    <property type="component" value="Chromosome"/>
</dbReference>
<dbReference type="Pfam" id="PF15780">
    <property type="entry name" value="ASH"/>
    <property type="match status" value="2"/>
</dbReference>
<dbReference type="InterPro" id="IPR031549">
    <property type="entry name" value="ASH"/>
</dbReference>
<dbReference type="AlphaFoldDB" id="A0A0K0XTY4"/>
<protein>
    <submittedName>
        <fullName evidence="3">Uncharacterized protein</fullName>
    </submittedName>
</protein>
<dbReference type="RefSeq" id="WP_049724802.1">
    <property type="nucleotide sequence ID" value="NZ_CP012154.1"/>
</dbReference>
<dbReference type="PANTHER" id="PTHR22538:SF0">
    <property type="entry name" value="CILIA- AND FLAGELLA-ASSOCIATED PROTEIN 74"/>
    <property type="match status" value="1"/>
</dbReference>
<evidence type="ECO:0000256" key="1">
    <source>
        <dbReference type="ARBA" id="ARBA00004496"/>
    </source>
</evidence>
<proteinExistence type="predicted"/>
<name>A0A0K0XTY4_9GAMM</name>
<dbReference type="InterPro" id="IPR013783">
    <property type="entry name" value="Ig-like_fold"/>
</dbReference>
<keyword evidence="2" id="KW-0963">Cytoplasm</keyword>
<reference evidence="3 4" key="1">
    <citation type="submission" date="2015-07" db="EMBL/GenBank/DDBJ databases">
        <authorList>
            <person name="Noorani M."/>
        </authorList>
    </citation>
    <scope>NUCLEOTIDE SEQUENCE [LARGE SCALE GENOMIC DNA]</scope>
    <source>
        <strain evidence="3 4">KCTC 42284</strain>
    </source>
</reference>
<organism evidence="3 4">
    <name type="scientific">Wenzhouxiangella marina</name>
    <dbReference type="NCBI Taxonomy" id="1579979"/>
    <lineage>
        <taxon>Bacteria</taxon>
        <taxon>Pseudomonadati</taxon>
        <taxon>Pseudomonadota</taxon>
        <taxon>Gammaproteobacteria</taxon>
        <taxon>Chromatiales</taxon>
        <taxon>Wenzhouxiangellaceae</taxon>
        <taxon>Wenzhouxiangella</taxon>
    </lineage>
</organism>
<dbReference type="GO" id="GO:0005737">
    <property type="term" value="C:cytoplasm"/>
    <property type="evidence" value="ECO:0007669"/>
    <property type="project" value="UniProtKB-SubCell"/>
</dbReference>
<dbReference type="NCBIfam" id="NF012200">
    <property type="entry name" value="choice_anch_D"/>
    <property type="match status" value="3"/>
</dbReference>
<comment type="subcellular location">
    <subcellularLocation>
        <location evidence="1">Cytoplasm</location>
    </subcellularLocation>
</comment>
<dbReference type="Gene3D" id="2.60.40.10">
    <property type="entry name" value="Immunoglobulins"/>
    <property type="match status" value="3"/>
</dbReference>